<accession>A0A067C5G0</accession>
<feature type="transmembrane region" description="Helical" evidence="1">
    <location>
        <begin position="716"/>
        <end position="734"/>
    </location>
</feature>
<gene>
    <name evidence="2" type="ORF">SPRG_09027</name>
</gene>
<protein>
    <submittedName>
        <fullName evidence="2">Uncharacterized protein</fullName>
    </submittedName>
</protein>
<name>A0A067C5G0_SAPPC</name>
<keyword evidence="3" id="KW-1185">Reference proteome</keyword>
<feature type="transmembrane region" description="Helical" evidence="1">
    <location>
        <begin position="604"/>
        <end position="624"/>
    </location>
</feature>
<dbReference type="RefSeq" id="XP_012203538.1">
    <property type="nucleotide sequence ID" value="XM_012348148.1"/>
</dbReference>
<feature type="transmembrane region" description="Helical" evidence="1">
    <location>
        <begin position="1219"/>
        <end position="1244"/>
    </location>
</feature>
<keyword evidence="1" id="KW-1133">Transmembrane helix</keyword>
<organism evidence="2 3">
    <name type="scientific">Saprolegnia parasitica (strain CBS 223.65)</name>
    <dbReference type="NCBI Taxonomy" id="695850"/>
    <lineage>
        <taxon>Eukaryota</taxon>
        <taxon>Sar</taxon>
        <taxon>Stramenopiles</taxon>
        <taxon>Oomycota</taxon>
        <taxon>Saprolegniomycetes</taxon>
        <taxon>Saprolegniales</taxon>
        <taxon>Saprolegniaceae</taxon>
        <taxon>Saprolegnia</taxon>
    </lineage>
</organism>
<evidence type="ECO:0000313" key="3">
    <source>
        <dbReference type="Proteomes" id="UP000030745"/>
    </source>
</evidence>
<feature type="transmembrane region" description="Helical" evidence="1">
    <location>
        <begin position="559"/>
        <end position="583"/>
    </location>
</feature>
<dbReference type="GeneID" id="24131226"/>
<feature type="transmembrane region" description="Helical" evidence="1">
    <location>
        <begin position="1409"/>
        <end position="1428"/>
    </location>
</feature>
<dbReference type="EMBL" id="KK583229">
    <property type="protein sequence ID" value="KDO25728.1"/>
    <property type="molecule type" value="Genomic_DNA"/>
</dbReference>
<keyword evidence="1" id="KW-0812">Transmembrane</keyword>
<feature type="transmembrane region" description="Helical" evidence="1">
    <location>
        <begin position="674"/>
        <end position="696"/>
    </location>
</feature>
<evidence type="ECO:0000313" key="2">
    <source>
        <dbReference type="EMBL" id="KDO25728.1"/>
    </source>
</evidence>
<sequence>MAGVLWVTLTLAGSIYYLYLLQPRFANDLIWPFYNTSGYRIFFVDVLNAFLETAPDGSLIDVGSIALEGRYEGVLVDATVHPTYAMSLLAAKLTTLEFAIGSLRNLSVANVPWLPTAYCWVDLHQAFELAHTEMRQQRCRDRYAANGAVYLEAILRNTDYNAFLDRFGGNDSAYGYAIERGLMASARGVAFLDSLLRVRTTVADEAVVWRQCGITRFCYEWQNAQLPAVVETATIMNALGVATPLTLKSTARNIGAWTSSAFHRIWFMDLVDVYTCSLIRDTLDYYGNGSCYSYLPMVPGNDAVFIFDTSQLDMTLPYLGPYFSVDLWVVPPPASVVELVSILSASIYGSLNSTTAAMYNALPTLRLAPMPLAWTSGPYVFYGGSPLCTYGKAQAYLLPPFSMHDRCVVQAPWTISLPPISMIAALVLVNDTVDSICALQSSETCSSVLSRLESFRGWELSSLHAHHVRDAAAAVANLDVSIIQLASDVDGNYTLLIQPLLETAFAFYGWALLLDWVHGRREVVSFEGDDLTLVLISDAYDVTPSTSTGATLGTATIGVYYALVYACALLGAVTVVTILWATYARNTLTSINLFAFNRVAGSTWLGRPLLLLRGMSAILLLSSAPIDVTRSHDVFMQLALPRRSVLETLLLAWEATWISYVLHELLLPLDAGRAFFIGSASTGLAVLGISVMELGWPTAVVAAIDRPAKTGDPKRLVLLLWIPCVLFVPLWLLLSGVGRAFLACNPALDGVGRVASGLFRLQSYYTFDLKLWRVLAVVYRLVHHPPGPRTKLSTKHWVPCFWVLFGAIYVSVAIYSSAAYLDVAQGTFVNDLIWPRFNMTGAHLFLAQWMASPPHHLLLDAARTDSIALTNSLAINGLGMYNDTKASILVAPQQGARVQYTSLIALDEAIVGLRSLHPCDAPWVFTPYCYLDLDRTWEMANSRSRQARCLTKTQNGAVYLASLLRNVDLRACWGDAFEVGFATELRRSTAGIAFLASIAPPLWQNYKSIGLLHSYDVVNAYGAAYPFTLQSTVGHFRLSSQTSLKMYWGLAHDLTGLVGNTSALLGGKSLLRMSSNFAFANGSLQDALVEAQLLPPFPWTLNYRLLSSYLGPFGSIDMIYVPVPRVLQQVAMTFGDAIAIARQRDPLGYRNISAAEVTFPVPSAWRGTVQWAMSGSALCPIQTNDYAPQLFFLISSDAFDKTCSSPFPGLGFLPSRNHVLFALLLANVISASNLTALCVVGVTYDMPACVASMQLALAYALRVPLPALPTATYAGAIENISLQVIQFGSTSRSVPTELYVTPFLDPLDAAFNYHAWLYLYDWILGQREVISFQADNGTLTLLGAGLTSIESSVDTTQLSTVFSLYALQVVRYVTFVMLLLAAVTAVYILAARGHVEGQNMLELSRVGGIVWVGRPLIVVRGITAICLLSTSSVELETDGILSFFVMKQVPIYMTCLAANEVTWFVGVVNDVSVVMTQNYTMTYAMINSLLVWLVSACLATLAPVRPTVTIAPTCRLAALDFQVVCSMGQYLFSVEGWIKHDTYYLDRASGVLNGLLSQHKKPH</sequence>
<evidence type="ECO:0000256" key="1">
    <source>
        <dbReference type="SAM" id="Phobius"/>
    </source>
</evidence>
<feature type="transmembrane region" description="Helical" evidence="1">
    <location>
        <begin position="1480"/>
        <end position="1502"/>
    </location>
</feature>
<feature type="transmembrane region" description="Helical" evidence="1">
    <location>
        <begin position="1369"/>
        <end position="1389"/>
    </location>
</feature>
<proteinExistence type="predicted"/>
<feature type="transmembrane region" description="Helical" evidence="1">
    <location>
        <begin position="797"/>
        <end position="821"/>
    </location>
</feature>
<dbReference type="OrthoDB" id="79421at2759"/>
<feature type="transmembrane region" description="Helical" evidence="1">
    <location>
        <begin position="1449"/>
        <end position="1468"/>
    </location>
</feature>
<dbReference type="Proteomes" id="UP000030745">
    <property type="component" value="Unassembled WGS sequence"/>
</dbReference>
<feature type="transmembrane region" description="Helical" evidence="1">
    <location>
        <begin position="644"/>
        <end position="662"/>
    </location>
</feature>
<reference evidence="2 3" key="1">
    <citation type="journal article" date="2013" name="PLoS Genet.">
        <title>Distinctive expansion of potential virulence genes in the genome of the oomycete fish pathogen Saprolegnia parasitica.</title>
        <authorList>
            <person name="Jiang R.H."/>
            <person name="de Bruijn I."/>
            <person name="Haas B.J."/>
            <person name="Belmonte R."/>
            <person name="Lobach L."/>
            <person name="Christie J."/>
            <person name="van den Ackerveken G."/>
            <person name="Bottin A."/>
            <person name="Bulone V."/>
            <person name="Diaz-Moreno S.M."/>
            <person name="Dumas B."/>
            <person name="Fan L."/>
            <person name="Gaulin E."/>
            <person name="Govers F."/>
            <person name="Grenville-Briggs L.J."/>
            <person name="Horner N.R."/>
            <person name="Levin J.Z."/>
            <person name="Mammella M."/>
            <person name="Meijer H.J."/>
            <person name="Morris P."/>
            <person name="Nusbaum C."/>
            <person name="Oome S."/>
            <person name="Phillips A.J."/>
            <person name="van Rooyen D."/>
            <person name="Rzeszutek E."/>
            <person name="Saraiva M."/>
            <person name="Secombes C.J."/>
            <person name="Seidl M.F."/>
            <person name="Snel B."/>
            <person name="Stassen J.H."/>
            <person name="Sykes S."/>
            <person name="Tripathy S."/>
            <person name="van den Berg H."/>
            <person name="Vega-Arreguin J.C."/>
            <person name="Wawra S."/>
            <person name="Young S.K."/>
            <person name="Zeng Q."/>
            <person name="Dieguez-Uribeondo J."/>
            <person name="Russ C."/>
            <person name="Tyler B.M."/>
            <person name="van West P."/>
        </authorList>
    </citation>
    <scope>NUCLEOTIDE SEQUENCE [LARGE SCALE GENOMIC DNA]</scope>
    <source>
        <strain evidence="2 3">CBS 223.65</strain>
    </source>
</reference>
<keyword evidence="1" id="KW-0472">Membrane</keyword>
<dbReference type="KEGG" id="spar:SPRG_09027"/>
<dbReference type="VEuPathDB" id="FungiDB:SPRG_09027"/>